<feature type="repeat" description="WD" evidence="9">
    <location>
        <begin position="175"/>
        <end position="216"/>
    </location>
</feature>
<dbReference type="SMART" id="SM00320">
    <property type="entry name" value="WD40"/>
    <property type="match status" value="6"/>
</dbReference>
<keyword evidence="5" id="KW-0227">DNA damage</keyword>
<comment type="subcellular location">
    <subcellularLocation>
        <location evidence="1">Nucleus</location>
    </subcellularLocation>
</comment>
<feature type="repeat" description="WD" evidence="9">
    <location>
        <begin position="74"/>
        <end position="107"/>
    </location>
</feature>
<keyword evidence="4" id="KW-0677">Repeat</keyword>
<feature type="compositionally biased region" description="Low complexity" evidence="10">
    <location>
        <begin position="518"/>
        <end position="530"/>
    </location>
</feature>
<dbReference type="PROSITE" id="PS50294">
    <property type="entry name" value="WD_REPEATS_REGION"/>
    <property type="match status" value="2"/>
</dbReference>
<dbReference type="InterPro" id="IPR036322">
    <property type="entry name" value="WD40_repeat_dom_sf"/>
</dbReference>
<dbReference type="InterPro" id="IPR045145">
    <property type="entry name" value="PTHR15271"/>
</dbReference>
<dbReference type="AlphaFoldDB" id="A0A9P8AIP3"/>
<keyword evidence="8" id="KW-0539">Nucleus</keyword>
<dbReference type="InterPro" id="IPR001680">
    <property type="entry name" value="WD40_rpt"/>
</dbReference>
<evidence type="ECO:0000313" key="13">
    <source>
        <dbReference type="Proteomes" id="UP000790833"/>
    </source>
</evidence>
<dbReference type="PANTHER" id="PTHR15271:SF4">
    <property type="entry name" value="CHROMATIN ASSEMBLY FACTOR 1 SUBUNIT B"/>
    <property type="match status" value="1"/>
</dbReference>
<dbReference type="GO" id="GO:0006281">
    <property type="term" value="P:DNA repair"/>
    <property type="evidence" value="ECO:0007669"/>
    <property type="project" value="UniProtKB-KW"/>
</dbReference>
<feature type="region of interest" description="Disordered" evidence="10">
    <location>
        <begin position="481"/>
        <end position="530"/>
    </location>
</feature>
<evidence type="ECO:0000256" key="3">
    <source>
        <dbReference type="ARBA" id="ARBA00022574"/>
    </source>
</evidence>
<organism evidence="12 13">
    <name type="scientific">Scheffersomyces spartinae</name>
    <dbReference type="NCBI Taxonomy" id="45513"/>
    <lineage>
        <taxon>Eukaryota</taxon>
        <taxon>Fungi</taxon>
        <taxon>Dikarya</taxon>
        <taxon>Ascomycota</taxon>
        <taxon>Saccharomycotina</taxon>
        <taxon>Pichiomycetes</taxon>
        <taxon>Debaryomycetaceae</taxon>
        <taxon>Scheffersomyces</taxon>
    </lineage>
</organism>
<evidence type="ECO:0000256" key="2">
    <source>
        <dbReference type="ARBA" id="ARBA00007306"/>
    </source>
</evidence>
<feature type="compositionally biased region" description="Basic and acidic residues" evidence="10">
    <location>
        <begin position="493"/>
        <end position="504"/>
    </location>
</feature>
<sequence>MNAHTLTVHWHDENQPVYSVHFQPNNFSSSDSTRSARLVTTGGDNNIRVWELEHDVKGSSKSEAPVSIRYLSTLKKHTQAVNVARFNVNGDKIASAGDDGSLILWSLLEEIIKEFGDKDDDMLVESWKADKVLRSSTSEIYDLAWSPDSRYIITGSMDNIARIYNVSSGELVYSLSNHSHYVQGVCWDPRNEYFATQAADRSVIIYKVDHVNNAFTPLVYNRVIRWDIPTDKDLLIMRTCYLYHPETLQSFFRRLTFSPDGSLLLTPLGFYKATTNDQEEATTNTIFIYTRAGFKKGPVCHIPGLKKPATVIRFSPKIYELQSGDDGHTTMPFKLPYRMVFAVATHDSIVIYNTEDMKPMGHVTNLHYSNITDCTWDLNGETLVISSADGFCSVVNFNEGVFGKILYDVNIEPEFWKQYETKKEEETGPIKKSPSKKTKQESPALSKKESVVPSKKMSILDKFIAKPLSIDMFTASFKESKETVTDTVTDTKTVTDAKSDKSESITESSSNKKKRRITPTLLTTTSLVPP</sequence>
<dbReference type="InterPro" id="IPR015943">
    <property type="entry name" value="WD40/YVTN_repeat-like_dom_sf"/>
</dbReference>
<evidence type="ECO:0000256" key="5">
    <source>
        <dbReference type="ARBA" id="ARBA00022763"/>
    </source>
</evidence>
<protein>
    <recommendedName>
        <fullName evidence="11">CAF1B/HIR1 beta-propeller domain-containing protein</fullName>
    </recommendedName>
</protein>
<dbReference type="GeneID" id="66114126"/>
<keyword evidence="6" id="KW-0156">Chromatin regulator</keyword>
<dbReference type="InterPro" id="IPR055410">
    <property type="entry name" value="Beta-prop_CAF1B_HIR1"/>
</dbReference>
<dbReference type="GO" id="GO:0006334">
    <property type="term" value="P:nucleosome assembly"/>
    <property type="evidence" value="ECO:0007669"/>
    <property type="project" value="TreeGrafter"/>
</dbReference>
<dbReference type="GO" id="GO:0006335">
    <property type="term" value="P:DNA replication-dependent chromatin assembly"/>
    <property type="evidence" value="ECO:0007669"/>
    <property type="project" value="InterPro"/>
</dbReference>
<gene>
    <name evidence="12" type="ORF">KQ657_000752</name>
</gene>
<evidence type="ECO:0000256" key="6">
    <source>
        <dbReference type="ARBA" id="ARBA00022853"/>
    </source>
</evidence>
<dbReference type="Proteomes" id="UP000790833">
    <property type="component" value="Unassembled WGS sequence"/>
</dbReference>
<comment type="similarity">
    <text evidence="2">Belongs to the WD repeat HIR1 family.</text>
</comment>
<evidence type="ECO:0000313" key="12">
    <source>
        <dbReference type="EMBL" id="KAG7193336.1"/>
    </source>
</evidence>
<evidence type="ECO:0000259" key="11">
    <source>
        <dbReference type="Pfam" id="PF24105"/>
    </source>
</evidence>
<dbReference type="Gene3D" id="2.130.10.10">
    <property type="entry name" value="YVTN repeat-like/Quinoprotein amine dehydrogenase"/>
    <property type="match status" value="2"/>
</dbReference>
<evidence type="ECO:0000256" key="7">
    <source>
        <dbReference type="ARBA" id="ARBA00023204"/>
    </source>
</evidence>
<keyword evidence="3 9" id="KW-0853">WD repeat</keyword>
<feature type="domain" description="CAF1B/HIR1 beta-propeller" evidence="11">
    <location>
        <begin position="1"/>
        <end position="400"/>
    </location>
</feature>
<keyword evidence="7" id="KW-0234">DNA repair</keyword>
<comment type="caution">
    <text evidence="12">The sequence shown here is derived from an EMBL/GenBank/DDBJ whole genome shotgun (WGS) entry which is preliminary data.</text>
</comment>
<dbReference type="SUPFAM" id="SSF50978">
    <property type="entry name" value="WD40 repeat-like"/>
    <property type="match status" value="1"/>
</dbReference>
<evidence type="ECO:0000256" key="9">
    <source>
        <dbReference type="PROSITE-ProRule" id="PRU00221"/>
    </source>
</evidence>
<name>A0A9P8AIP3_9ASCO</name>
<dbReference type="OrthoDB" id="71227at2759"/>
<evidence type="ECO:0000256" key="4">
    <source>
        <dbReference type="ARBA" id="ARBA00022737"/>
    </source>
</evidence>
<evidence type="ECO:0000256" key="8">
    <source>
        <dbReference type="ARBA" id="ARBA00023242"/>
    </source>
</evidence>
<dbReference type="PANTHER" id="PTHR15271">
    <property type="entry name" value="CHROMATIN ASSEMBLY FACTOR 1 SUBUNIT B"/>
    <property type="match status" value="1"/>
</dbReference>
<feature type="region of interest" description="Disordered" evidence="10">
    <location>
        <begin position="422"/>
        <end position="450"/>
    </location>
</feature>
<dbReference type="Pfam" id="PF24105">
    <property type="entry name" value="Beta-prop_CAF1B_HIR1"/>
    <property type="match status" value="1"/>
</dbReference>
<feature type="repeat" description="WD" evidence="9">
    <location>
        <begin position="133"/>
        <end position="174"/>
    </location>
</feature>
<dbReference type="GO" id="GO:0033186">
    <property type="term" value="C:CAF-1 complex"/>
    <property type="evidence" value="ECO:0007669"/>
    <property type="project" value="TreeGrafter"/>
</dbReference>
<dbReference type="GO" id="GO:0005634">
    <property type="term" value="C:nucleus"/>
    <property type="evidence" value="ECO:0007669"/>
    <property type="project" value="UniProtKB-SubCell"/>
</dbReference>
<keyword evidence="13" id="KW-1185">Reference proteome</keyword>
<evidence type="ECO:0000256" key="10">
    <source>
        <dbReference type="SAM" id="MobiDB-lite"/>
    </source>
</evidence>
<evidence type="ECO:0000256" key="1">
    <source>
        <dbReference type="ARBA" id="ARBA00004123"/>
    </source>
</evidence>
<dbReference type="PROSITE" id="PS50082">
    <property type="entry name" value="WD_REPEATS_2"/>
    <property type="match status" value="3"/>
</dbReference>
<proteinExistence type="inferred from homology"/>
<accession>A0A9P8AIP3</accession>
<dbReference type="RefSeq" id="XP_043048884.1">
    <property type="nucleotide sequence ID" value="XM_043191577.1"/>
</dbReference>
<dbReference type="EMBL" id="JAHMUF010000012">
    <property type="protein sequence ID" value="KAG7193336.1"/>
    <property type="molecule type" value="Genomic_DNA"/>
</dbReference>
<reference evidence="12" key="1">
    <citation type="submission" date="2021-03" db="EMBL/GenBank/DDBJ databases">
        <authorList>
            <person name="Palmer J.M."/>
        </authorList>
    </citation>
    <scope>NUCLEOTIDE SEQUENCE</scope>
    <source>
        <strain evidence="12">ARV_011</strain>
    </source>
</reference>